<keyword evidence="1" id="KW-0472">Membrane</keyword>
<reference evidence="2 3" key="1">
    <citation type="submission" date="2013-04" db="EMBL/GenBank/DDBJ databases">
        <title>The Genome Sequence of Propionimicrobium lymphophilum ACS-093-V-SCH5.</title>
        <authorList>
            <consortium name="The Broad Institute Genomics Platform"/>
            <person name="Earl A."/>
            <person name="Ward D."/>
            <person name="Feldgarden M."/>
            <person name="Gevers D."/>
            <person name="Saerens B."/>
            <person name="Vaneechoutte M."/>
            <person name="Walker B."/>
            <person name="Young S."/>
            <person name="Zeng Q."/>
            <person name="Gargeya S."/>
            <person name="Fitzgerald M."/>
            <person name="Haas B."/>
            <person name="Abouelleil A."/>
            <person name="Allen A.W."/>
            <person name="Alvarado L."/>
            <person name="Arachchi H.M."/>
            <person name="Berlin A.M."/>
            <person name="Chapman S.B."/>
            <person name="Gainer-Dewar J."/>
            <person name="Goldberg J."/>
            <person name="Griggs A."/>
            <person name="Gujja S."/>
            <person name="Hansen M."/>
            <person name="Howarth C."/>
            <person name="Imamovic A."/>
            <person name="Ireland A."/>
            <person name="Larimer J."/>
            <person name="McCowan C."/>
            <person name="Murphy C."/>
            <person name="Pearson M."/>
            <person name="Poon T.W."/>
            <person name="Priest M."/>
            <person name="Roberts A."/>
            <person name="Saif S."/>
            <person name="Shea T."/>
            <person name="Sisk P."/>
            <person name="Sykes S."/>
            <person name="Wortman J."/>
            <person name="Nusbaum C."/>
            <person name="Birren B."/>
        </authorList>
    </citation>
    <scope>NUCLEOTIDE SEQUENCE [LARGE SCALE GENOMIC DNA]</scope>
    <source>
        <strain evidence="2 3">ACS-093-V-SCH5</strain>
    </source>
</reference>
<name>S2W5Q0_9ACTN</name>
<sequence>MLKRSWINKKTLLASGVLVGAIVLAVLFSSTIFKTVEVDSTPENGLNLFPTPVAKISSAPKVCHSKTIAAAPKDIEEKLEKIAKDHNVTLEAAWLDPEKGVVRIGSEDNLPAWSTIKVPIALTATRMGKGEELTQPISTAIRVSDNDTATAIFEALAPSHFERLQLVDETLQSCGDETTKLNGEAFGMTLWDVADQVQFLSKMPCVDNSDQVIEDMSNITEGQRWGIGKAPNPSFKGGWGDANGVHTVRQMGWFTKENGERVILAIATISPDQASGQDAITEMVKEFNA</sequence>
<dbReference type="STRING" id="883161.HMPREF9306_00349"/>
<dbReference type="Proteomes" id="UP000014417">
    <property type="component" value="Unassembled WGS sequence"/>
</dbReference>
<evidence type="ECO:0000313" key="2">
    <source>
        <dbReference type="EMBL" id="EPD33595.1"/>
    </source>
</evidence>
<dbReference type="InterPro" id="IPR012338">
    <property type="entry name" value="Beta-lactam/transpept-like"/>
</dbReference>
<protein>
    <recommendedName>
        <fullName evidence="4">Penicillin-binding protein transpeptidase domain-containing protein</fullName>
    </recommendedName>
</protein>
<dbReference type="Gene3D" id="3.40.710.10">
    <property type="entry name" value="DD-peptidase/beta-lactamase superfamily"/>
    <property type="match status" value="1"/>
</dbReference>
<feature type="transmembrane region" description="Helical" evidence="1">
    <location>
        <begin position="12"/>
        <end position="33"/>
    </location>
</feature>
<dbReference type="OrthoDB" id="3729831at2"/>
<proteinExistence type="predicted"/>
<keyword evidence="3" id="KW-1185">Reference proteome</keyword>
<dbReference type="AlphaFoldDB" id="S2W5Q0"/>
<dbReference type="HOGENOM" id="CLU_055774_2_0_11"/>
<evidence type="ECO:0000256" key="1">
    <source>
        <dbReference type="SAM" id="Phobius"/>
    </source>
</evidence>
<keyword evidence="1" id="KW-1133">Transmembrane helix</keyword>
<comment type="caution">
    <text evidence="2">The sequence shown here is derived from an EMBL/GenBank/DDBJ whole genome shotgun (WGS) entry which is preliminary data.</text>
</comment>
<evidence type="ECO:0008006" key="4">
    <source>
        <dbReference type="Google" id="ProtNLM"/>
    </source>
</evidence>
<gene>
    <name evidence="2" type="ORF">HMPREF9306_00349</name>
</gene>
<dbReference type="RefSeq" id="WP_016455204.1">
    <property type="nucleotide sequence ID" value="NZ_KE150269.1"/>
</dbReference>
<dbReference type="EMBL" id="AGZR01000004">
    <property type="protein sequence ID" value="EPD33595.1"/>
    <property type="molecule type" value="Genomic_DNA"/>
</dbReference>
<dbReference type="SUPFAM" id="SSF56601">
    <property type="entry name" value="beta-lactamase/transpeptidase-like"/>
    <property type="match status" value="1"/>
</dbReference>
<evidence type="ECO:0000313" key="3">
    <source>
        <dbReference type="Proteomes" id="UP000014417"/>
    </source>
</evidence>
<accession>S2W5Q0</accession>
<organism evidence="2 3">
    <name type="scientific">Propionimicrobium lymphophilum ACS-093-V-SCH5</name>
    <dbReference type="NCBI Taxonomy" id="883161"/>
    <lineage>
        <taxon>Bacteria</taxon>
        <taxon>Bacillati</taxon>
        <taxon>Actinomycetota</taxon>
        <taxon>Actinomycetes</taxon>
        <taxon>Propionibacteriales</taxon>
        <taxon>Propionibacteriaceae</taxon>
        <taxon>Propionimicrobium</taxon>
    </lineage>
</organism>
<keyword evidence="1" id="KW-0812">Transmembrane</keyword>